<evidence type="ECO:0000313" key="2">
    <source>
        <dbReference type="Proteomes" id="UP001200557"/>
    </source>
</evidence>
<sequence>MRKFAFILMTLPAFMMGGCTSDANHLGDPLLLPLNALGSSLGNAAYAQTRGKVEVFVKTNHPALIADIQRGGGPTLTQAFDIANVPKPIRAQHTLQLQSDLALYANNLDALIVAIMVVSA</sequence>
<organism evidence="1 2">
    <name type="scientific">Octadecabacter dasysiphoniae</name>
    <dbReference type="NCBI Taxonomy" id="2909341"/>
    <lineage>
        <taxon>Bacteria</taxon>
        <taxon>Pseudomonadati</taxon>
        <taxon>Pseudomonadota</taxon>
        <taxon>Alphaproteobacteria</taxon>
        <taxon>Rhodobacterales</taxon>
        <taxon>Roseobacteraceae</taxon>
        <taxon>Octadecabacter</taxon>
    </lineage>
</organism>
<comment type="caution">
    <text evidence="1">The sequence shown here is derived from an EMBL/GenBank/DDBJ whole genome shotgun (WGS) entry which is preliminary data.</text>
</comment>
<proteinExistence type="predicted"/>
<reference evidence="1 2" key="1">
    <citation type="submission" date="2022-01" db="EMBL/GenBank/DDBJ databases">
        <title>Octadecabacter sp. nov., isolated from a marine alga.</title>
        <authorList>
            <person name="Jin M.S."/>
            <person name="Kim H.M."/>
            <person name="Han D.M."/>
            <person name="Jung J.J."/>
            <person name="Jeon C.O."/>
        </authorList>
    </citation>
    <scope>NUCLEOTIDE SEQUENCE [LARGE SCALE GENOMIC DNA]</scope>
    <source>
        <strain evidence="1 2">G9-8</strain>
    </source>
</reference>
<gene>
    <name evidence="1" type="ORF">L0664_06810</name>
</gene>
<dbReference type="EMBL" id="JAKGAQ010000001">
    <property type="protein sequence ID" value="MCF2870773.1"/>
    <property type="molecule type" value="Genomic_DNA"/>
</dbReference>
<name>A0ABS9CU51_9RHOB</name>
<evidence type="ECO:0000313" key="1">
    <source>
        <dbReference type="EMBL" id="MCF2870773.1"/>
    </source>
</evidence>
<dbReference type="PROSITE" id="PS51257">
    <property type="entry name" value="PROKAR_LIPOPROTEIN"/>
    <property type="match status" value="1"/>
</dbReference>
<protein>
    <submittedName>
        <fullName evidence="1">Uncharacterized protein</fullName>
    </submittedName>
</protein>
<keyword evidence="2" id="KW-1185">Reference proteome</keyword>
<dbReference type="Proteomes" id="UP001200557">
    <property type="component" value="Unassembled WGS sequence"/>
</dbReference>
<accession>A0ABS9CU51</accession>
<dbReference type="RefSeq" id="WP_235224867.1">
    <property type="nucleotide sequence ID" value="NZ_JAKGAQ010000001.1"/>
</dbReference>